<dbReference type="SUPFAM" id="SSF103196">
    <property type="entry name" value="Roadblock/LC7 domain"/>
    <property type="match status" value="1"/>
</dbReference>
<dbReference type="AlphaFoldDB" id="A0A895YJU9"/>
<keyword evidence="3" id="KW-1185">Reference proteome</keyword>
<evidence type="ECO:0000259" key="1">
    <source>
        <dbReference type="SMART" id="SM00960"/>
    </source>
</evidence>
<dbReference type="SMART" id="SM00960">
    <property type="entry name" value="Robl_LC7"/>
    <property type="match status" value="1"/>
</dbReference>
<dbReference type="PANTHER" id="PTHR36222:SF1">
    <property type="entry name" value="SERINE PROTEASE INHIBITOR RV3364C"/>
    <property type="match status" value="1"/>
</dbReference>
<name>A0A895YJU9_9ACTN</name>
<sequence>MAQSPAKDLAWLLDDLTGRVAEVERAIVLSNDGLLIAASRNVSQEDAEHLSAAASGFQSLARGTGRCIGGGAVRQTVVEFERSFFFVTAAGSGASLAVQATAEADVGVVAYEMAKLVTGVGRYLSTGVRVPPFASETMVN</sequence>
<feature type="domain" description="Roadblock/LAMTOR2" evidence="1">
    <location>
        <begin position="10"/>
        <end position="100"/>
    </location>
</feature>
<dbReference type="KEGG" id="nhy:JQS43_05480"/>
<protein>
    <submittedName>
        <fullName evidence="2">Roadblock/LC7 domain-containing protein</fullName>
    </submittedName>
</protein>
<gene>
    <name evidence="2" type="ORF">JQS43_05480</name>
</gene>
<dbReference type="InterPro" id="IPR053141">
    <property type="entry name" value="Mycobact_SerProt_Inhib_Rv3364c"/>
</dbReference>
<dbReference type="Pfam" id="PF03259">
    <property type="entry name" value="Robl_LC7"/>
    <property type="match status" value="1"/>
</dbReference>
<dbReference type="RefSeq" id="WP_239677977.1">
    <property type="nucleotide sequence ID" value="NZ_CP070499.1"/>
</dbReference>
<dbReference type="InterPro" id="IPR004942">
    <property type="entry name" value="Roadblock/LAMTOR2_dom"/>
</dbReference>
<evidence type="ECO:0000313" key="2">
    <source>
        <dbReference type="EMBL" id="QSB15789.1"/>
    </source>
</evidence>
<dbReference type="Proteomes" id="UP000662857">
    <property type="component" value="Chromosome"/>
</dbReference>
<organism evidence="2 3">
    <name type="scientific">Natronosporangium hydrolyticum</name>
    <dbReference type="NCBI Taxonomy" id="2811111"/>
    <lineage>
        <taxon>Bacteria</taxon>
        <taxon>Bacillati</taxon>
        <taxon>Actinomycetota</taxon>
        <taxon>Actinomycetes</taxon>
        <taxon>Micromonosporales</taxon>
        <taxon>Micromonosporaceae</taxon>
        <taxon>Natronosporangium</taxon>
    </lineage>
</organism>
<dbReference type="EMBL" id="CP070499">
    <property type="protein sequence ID" value="QSB15789.1"/>
    <property type="molecule type" value="Genomic_DNA"/>
</dbReference>
<proteinExistence type="predicted"/>
<dbReference type="PANTHER" id="PTHR36222">
    <property type="entry name" value="SERINE PROTEASE INHIBITOR RV3364C"/>
    <property type="match status" value="1"/>
</dbReference>
<reference evidence="2" key="1">
    <citation type="submission" date="2021-02" db="EMBL/GenBank/DDBJ databases">
        <title>Natrosporangium hydrolyticum gen. nov., sp. nov, a haloalkaliphilic actinobacterium from a soda solonchak soil.</title>
        <authorList>
            <person name="Sorokin D.Y."/>
            <person name="Khijniak T.V."/>
            <person name="Zakharycheva A.P."/>
            <person name="Boueva O.V."/>
            <person name="Ariskina E.V."/>
            <person name="Hahnke R.L."/>
            <person name="Bunk B."/>
            <person name="Sproer C."/>
            <person name="Schumann P."/>
            <person name="Evtushenko L.I."/>
            <person name="Kublanov I.V."/>
        </authorList>
    </citation>
    <scope>NUCLEOTIDE SEQUENCE</scope>
    <source>
        <strain evidence="2">DSM 106523</strain>
    </source>
</reference>
<accession>A0A895YJU9</accession>
<dbReference type="Gene3D" id="3.30.450.30">
    <property type="entry name" value="Dynein light chain 2a, cytoplasmic"/>
    <property type="match status" value="1"/>
</dbReference>
<evidence type="ECO:0000313" key="3">
    <source>
        <dbReference type="Proteomes" id="UP000662857"/>
    </source>
</evidence>